<feature type="coiled-coil region" evidence="3">
    <location>
        <begin position="1156"/>
        <end position="1197"/>
    </location>
</feature>
<protein>
    <submittedName>
        <fullName evidence="6">WPP domain-associated protein</fullName>
    </submittedName>
</protein>
<accession>A0AAW2K1Q7</accession>
<dbReference type="SUPFAM" id="SSF56801">
    <property type="entry name" value="Acetyl-CoA synthetase-like"/>
    <property type="match status" value="1"/>
</dbReference>
<evidence type="ECO:0000256" key="3">
    <source>
        <dbReference type="SAM" id="Coils"/>
    </source>
</evidence>
<evidence type="ECO:0000256" key="2">
    <source>
        <dbReference type="ARBA" id="ARBA00023051"/>
    </source>
</evidence>
<feature type="coiled-coil region" evidence="3">
    <location>
        <begin position="1233"/>
        <end position="1281"/>
    </location>
</feature>
<dbReference type="PANTHER" id="PTHR33883:SF10">
    <property type="entry name" value="WPP DOMAIN-ASSOCIATED PROTEIN"/>
    <property type="match status" value="1"/>
</dbReference>
<dbReference type="Pfam" id="PF13193">
    <property type="entry name" value="AMP-binding_C"/>
    <property type="match status" value="1"/>
</dbReference>
<dbReference type="InterPro" id="IPR025110">
    <property type="entry name" value="AMP-bd_C"/>
</dbReference>
<dbReference type="InterPro" id="IPR045851">
    <property type="entry name" value="AMP-bd_C_sf"/>
</dbReference>
<dbReference type="EMBL" id="JACGWJ010000030">
    <property type="protein sequence ID" value="KAL0300552.1"/>
    <property type="molecule type" value="Genomic_DNA"/>
</dbReference>
<keyword evidence="2" id="KW-0587">Phenylpropanoid metabolism</keyword>
<evidence type="ECO:0000259" key="5">
    <source>
        <dbReference type="Pfam" id="PF13193"/>
    </source>
</evidence>
<dbReference type="PROSITE" id="PS00455">
    <property type="entry name" value="AMP_BINDING"/>
    <property type="match status" value="1"/>
</dbReference>
<dbReference type="InterPro" id="IPR042099">
    <property type="entry name" value="ANL_N_sf"/>
</dbReference>
<proteinExistence type="predicted"/>
<reference evidence="6" key="2">
    <citation type="journal article" date="2024" name="Plant">
        <title>Genomic evolution and insights into agronomic trait innovations of Sesamum species.</title>
        <authorList>
            <person name="Miao H."/>
            <person name="Wang L."/>
            <person name="Qu L."/>
            <person name="Liu H."/>
            <person name="Sun Y."/>
            <person name="Le M."/>
            <person name="Wang Q."/>
            <person name="Wei S."/>
            <person name="Zheng Y."/>
            <person name="Lin W."/>
            <person name="Duan Y."/>
            <person name="Cao H."/>
            <person name="Xiong S."/>
            <person name="Wang X."/>
            <person name="Wei L."/>
            <person name="Li C."/>
            <person name="Ma Q."/>
            <person name="Ju M."/>
            <person name="Zhao R."/>
            <person name="Li G."/>
            <person name="Mu C."/>
            <person name="Tian Q."/>
            <person name="Mei H."/>
            <person name="Zhang T."/>
            <person name="Gao T."/>
            <person name="Zhang H."/>
        </authorList>
    </citation>
    <scope>NUCLEOTIDE SEQUENCE</scope>
    <source>
        <strain evidence="6">G02</strain>
    </source>
</reference>
<dbReference type="InterPro" id="IPR037490">
    <property type="entry name" value="WAP"/>
</dbReference>
<comment type="caution">
    <text evidence="6">The sequence shown here is derived from an EMBL/GenBank/DDBJ whole genome shotgun (WGS) entry which is preliminary data.</text>
</comment>
<dbReference type="PANTHER" id="PTHR33883">
    <property type="entry name" value="WPP DOMAIN-ASSOCIATED PROTEIN"/>
    <property type="match status" value="1"/>
</dbReference>
<evidence type="ECO:0000313" key="6">
    <source>
        <dbReference type="EMBL" id="KAL0300552.1"/>
    </source>
</evidence>
<dbReference type="CDD" id="cd04433">
    <property type="entry name" value="AFD_class_I"/>
    <property type="match status" value="1"/>
</dbReference>
<gene>
    <name evidence="6" type="ORF">Sradi_6332000</name>
</gene>
<comment type="pathway">
    <text evidence="1">Phytoalexin biosynthesis; 3,4',5-trihydroxystilbene biosynthesis; 3,4',5-trihydroxystilbene from trans-4-coumarate: step 1/2.</text>
</comment>
<feature type="domain" description="AMP-dependent synthetase/ligase" evidence="4">
    <location>
        <begin position="22"/>
        <end position="395"/>
    </location>
</feature>
<dbReference type="GO" id="GO:0009698">
    <property type="term" value="P:phenylpropanoid metabolic process"/>
    <property type="evidence" value="ECO:0007669"/>
    <property type="project" value="UniProtKB-KW"/>
</dbReference>
<name>A0AAW2K1Q7_SESRA</name>
<dbReference type="InterPro" id="IPR020845">
    <property type="entry name" value="AMP-binding_CS"/>
</dbReference>
<dbReference type="InterPro" id="IPR000873">
    <property type="entry name" value="AMP-dep_synth/lig_dom"/>
</dbReference>
<keyword evidence="3" id="KW-0175">Coiled coil</keyword>
<feature type="coiled-coil region" evidence="3">
    <location>
        <begin position="981"/>
        <end position="1029"/>
    </location>
</feature>
<evidence type="ECO:0000259" key="4">
    <source>
        <dbReference type="Pfam" id="PF00501"/>
    </source>
</evidence>
<organism evidence="6">
    <name type="scientific">Sesamum radiatum</name>
    <name type="common">Black benniseed</name>
    <dbReference type="NCBI Taxonomy" id="300843"/>
    <lineage>
        <taxon>Eukaryota</taxon>
        <taxon>Viridiplantae</taxon>
        <taxon>Streptophyta</taxon>
        <taxon>Embryophyta</taxon>
        <taxon>Tracheophyta</taxon>
        <taxon>Spermatophyta</taxon>
        <taxon>Magnoliopsida</taxon>
        <taxon>eudicotyledons</taxon>
        <taxon>Gunneridae</taxon>
        <taxon>Pentapetalae</taxon>
        <taxon>asterids</taxon>
        <taxon>lamiids</taxon>
        <taxon>Lamiales</taxon>
        <taxon>Pedaliaceae</taxon>
        <taxon>Sesamum</taxon>
    </lineage>
</organism>
<feature type="domain" description="AMP-binding enzyme C-terminal" evidence="5">
    <location>
        <begin position="446"/>
        <end position="487"/>
    </location>
</feature>
<evidence type="ECO:0000256" key="1">
    <source>
        <dbReference type="ARBA" id="ARBA00004930"/>
    </source>
</evidence>
<dbReference type="Gene3D" id="3.40.50.12780">
    <property type="entry name" value="N-terminal domain of ligase-like"/>
    <property type="match status" value="1"/>
</dbReference>
<dbReference type="Pfam" id="PF00501">
    <property type="entry name" value="AMP-binding"/>
    <property type="match status" value="1"/>
</dbReference>
<sequence length="1434" mass="161679">MATYSHAHICQCLGRLATSRRHSIVTVNGDRRKTGMQFVQGVMALARRLLHLGVRPGHVVSISALNSDLYLEWVLAITYVGGIAAPLNYRWSLEEAKSAMEVAQPVLLVTDSSRGFWHSKFQIDSVPSLRWHVLMDTPVRGNDKGTVFATELLNEPSGRSVTLDYLWAPEGAAVICFTSGTTGRPKGATISHSAIVVQSLAKIAIVRYDEDDVYLHTAPLCHIGGISSAMAMLMAGGCHVMLPKFDTNLAIEAIREHNVTSLITVPTMMADLISFNRMKKTSETFESVKKILNGGGGLSVELIREATKIFPRATLLSAYGMTEACSSLTFMTLYDPAKDSRFQQPHDVKKSNFSCEGGVCVGKPAPHIELRVSAEESLSAGRILMRGPHAMLHYWGQSPSKHLDRVHEGWLDTGDIGQIDDRGNLWLVGREKDRMKSGGENIYPEEVEAVLSQHPGISRIVVVGVPDSRLTEMVIACVQPNDGWRWVDYGSNKDQIQCLSSEILKQFCKEKNLTGCLIERDIVYFGFTGAQRVAVCVMESQEVLVNGGMSNGSAIISYGNGLEQVNSDNGLEQLGFDEKGRGNLADEVLEDLEEYWEDINDRLMISRMVSDSVIKGMVTAVEQEAAEKIASKELELSNLKWFLQSHEVVTGKFEDVRLPVWRKTFEAGNYGRSSCVTDACAKHEKMREDLHALQSVAGEQFKKAKKEIECARGANSIKKIGSGSEMVGLGGILEEKQCESWMHVDKTLECLKTTVDTVCTKVDDILLSSKISLCEWQQDQVLSAKLEDIVIQSVLRSLQEELEENLWEQYVQFSGTQDVNWLEKLNDISSLGNQLDAVLKSLSLPETGLVSHGSHDLENLHHKTLSNHIQSPSLCGENGTLDASDIHVAESYDFQQLRHMPKEELVNYFNNIISKLKRDHESALQQKTEEYFRLKREYLKERRSFVTHRKDEEFDALRKRIPDIISKLENFLLENKRFRTITNNLESMEKLKHRLDNLLSENHHLRDSLTNKKNEVKCLEAEILDAAEKLSERTLAEENMLKLVENLKSAMEDSCIEASLSEEVYKCALREQIAQRCGDSEDSNMNSLITQEIYDIILREAVITAEIANRDKAEDSDFESLIVQELSGLILTEAIKDAERKLTDLSQEVLIDKEVRISLETEALEKENELRLLVEEKEKLKQEILDMRTAIKQKEKLAMGLSISLSKEREQFELALRELGILREHASRQEILVVESNRELESLRSQHAEALKQIEVDKMEIQKLNQKLDQTKEVLTEANKERNTAFTLTQETHDKLLVSEAREEKLRKEMEMAANGFSIMFDDFACRVSGAVKTNTLRLEDTNSQLKTFSKMATVLRRTGLMYKQKLERRCADLQMAEAEVDLLGDEVDALLRLLEKIYIALDHYSPVLKHYPGIIEILELVRRELSGESTKLL</sequence>
<dbReference type="Gene3D" id="3.30.300.30">
    <property type="match status" value="1"/>
</dbReference>
<reference evidence="6" key="1">
    <citation type="submission" date="2020-06" db="EMBL/GenBank/DDBJ databases">
        <authorList>
            <person name="Li T."/>
            <person name="Hu X."/>
            <person name="Zhang T."/>
            <person name="Song X."/>
            <person name="Zhang H."/>
            <person name="Dai N."/>
            <person name="Sheng W."/>
            <person name="Hou X."/>
            <person name="Wei L."/>
        </authorList>
    </citation>
    <scope>NUCLEOTIDE SEQUENCE</scope>
    <source>
        <strain evidence="6">G02</strain>
        <tissue evidence="6">Leaf</tissue>
    </source>
</reference>